<evidence type="ECO:0000256" key="6">
    <source>
        <dbReference type="HAMAP-Rule" id="MF_00387"/>
    </source>
</evidence>
<dbReference type="PATRIC" id="fig|1590043.3.peg.1759"/>
<evidence type="ECO:0000256" key="4">
    <source>
        <dbReference type="ARBA" id="ARBA00023098"/>
    </source>
</evidence>
<dbReference type="GO" id="GO:0005737">
    <property type="term" value="C:cytoplasm"/>
    <property type="evidence" value="ECO:0007669"/>
    <property type="project" value="UniProtKB-SubCell"/>
</dbReference>
<dbReference type="GO" id="GO:0009245">
    <property type="term" value="P:lipid A biosynthetic process"/>
    <property type="evidence" value="ECO:0007669"/>
    <property type="project" value="UniProtKB-UniRule"/>
</dbReference>
<organism evidence="8">
    <name type="scientific">Candidatus Berkiella aquae</name>
    <dbReference type="NCBI Taxonomy" id="295108"/>
    <lineage>
        <taxon>Bacteria</taxon>
        <taxon>Pseudomonadati</taxon>
        <taxon>Pseudomonadota</taxon>
        <taxon>Gammaproteobacteria</taxon>
        <taxon>Candidatus Berkiellales</taxon>
        <taxon>Candidatus Berkiellaceae</taxon>
        <taxon>Candidatus Berkiella</taxon>
    </lineage>
</organism>
<evidence type="ECO:0000256" key="5">
    <source>
        <dbReference type="ARBA" id="ARBA00023315"/>
    </source>
</evidence>
<keyword evidence="3 6" id="KW-0808">Transferase</keyword>
<dbReference type="EC" id="2.3.1.129" evidence="6"/>
<feature type="domain" description="UDP N-acetylglucosamine O-acyltransferase C-terminal" evidence="7">
    <location>
        <begin position="174"/>
        <end position="254"/>
    </location>
</feature>
<dbReference type="OrthoDB" id="9807278at2"/>
<dbReference type="PANTHER" id="PTHR43480">
    <property type="entry name" value="ACYL-[ACYL-CARRIER-PROTEIN]--UDP-N-ACETYLGLUCOSAMINE O-ACYLTRANSFERASE"/>
    <property type="match status" value="1"/>
</dbReference>
<dbReference type="STRING" id="295108.HT99x_01723"/>
<proteinExistence type="inferred from homology"/>
<dbReference type="HAMAP" id="MF_00387">
    <property type="entry name" value="LpxA"/>
    <property type="match status" value="1"/>
</dbReference>
<evidence type="ECO:0000256" key="3">
    <source>
        <dbReference type="ARBA" id="ARBA00022679"/>
    </source>
</evidence>
<gene>
    <name evidence="6 8" type="primary">lpxA</name>
    <name evidence="9" type="ORF">HT99x_006950</name>
    <name evidence="8" type="ORF">HT99x_01723</name>
</gene>
<dbReference type="InterPro" id="IPR001451">
    <property type="entry name" value="Hexapep"/>
</dbReference>
<dbReference type="InterPro" id="IPR010137">
    <property type="entry name" value="Lipid_A_LpxA"/>
</dbReference>
<keyword evidence="1 6" id="KW-0444">Lipid biosynthesis</keyword>
<dbReference type="PIRSF" id="PIRSF000456">
    <property type="entry name" value="UDP-GlcNAc_acltr"/>
    <property type="match status" value="1"/>
</dbReference>
<keyword evidence="4 6" id="KW-0443">Lipid metabolism</keyword>
<dbReference type="UniPathway" id="UPA00359">
    <property type="reaction ID" value="UER00477"/>
</dbReference>
<sequence length="256" mass="27767">MISDKAIIDKSAKIAANVEISPFSIIGADVEIGEGTWIGPHTVINGPTKIGRNNKIFQFSSIGEDPQDKKYAGEPTRLEVGDNNTFRECTTVSRGTTSGGGLTKIGNDNLFMAYVHIAHDCHVGNFTTFSNNASLAGHVTVDDHANLGGFVGVHQFCNIGSHCFCAGGSIIVKDVLPFITVSGHPAETYGLNVEGLKRRGFTPDDLTVLKRAYKILYRQGLTLEEAVHKIEAMIPECRHIQVIVDFIKKSKRGIAR</sequence>
<dbReference type="AlphaFoldDB" id="A0A0Q9YKF9"/>
<dbReference type="GO" id="GO:0008780">
    <property type="term" value="F:acyl-[acyl-carrier-protein]-UDP-N-acetylglucosamine O-acyltransferase activity"/>
    <property type="evidence" value="ECO:0007669"/>
    <property type="project" value="UniProtKB-UniRule"/>
</dbReference>
<keyword evidence="6" id="KW-0963">Cytoplasm</keyword>
<evidence type="ECO:0000256" key="1">
    <source>
        <dbReference type="ARBA" id="ARBA00022516"/>
    </source>
</evidence>
<dbReference type="Gene3D" id="2.160.10.10">
    <property type="entry name" value="Hexapeptide repeat proteins"/>
    <property type="match status" value="1"/>
</dbReference>
<dbReference type="CDD" id="cd03351">
    <property type="entry name" value="LbH_UDP-GlcNAc_AT"/>
    <property type="match status" value="1"/>
</dbReference>
<comment type="subunit">
    <text evidence="6">Homotrimer.</text>
</comment>
<dbReference type="InterPro" id="IPR011004">
    <property type="entry name" value="Trimer_LpxA-like_sf"/>
</dbReference>
<comment type="similarity">
    <text evidence="6">Belongs to the transferase hexapeptide repeat family. LpxA subfamily.</text>
</comment>
<dbReference type="NCBIfam" id="NF003657">
    <property type="entry name" value="PRK05289.1"/>
    <property type="match status" value="1"/>
</dbReference>
<comment type="pathway">
    <text evidence="6">Glycolipid biosynthesis; lipid IV(A) biosynthesis; lipid IV(A) from (3R)-3-hydroxytetradecanoyl-[acyl-carrier-protein] and UDP-N-acetyl-alpha-D-glucosamine: step 1/6.</text>
</comment>
<evidence type="ECO:0000313" key="8">
    <source>
        <dbReference type="EMBL" id="KRG21167.1"/>
    </source>
</evidence>
<dbReference type="NCBIfam" id="TIGR01852">
    <property type="entry name" value="lipid_A_lpxA"/>
    <property type="match status" value="1"/>
</dbReference>
<dbReference type="InterPro" id="IPR037157">
    <property type="entry name" value="Acetyltransf_C_sf"/>
</dbReference>
<keyword evidence="2 6" id="KW-0441">Lipid A biosynthesis</keyword>
<comment type="catalytic activity">
    <reaction evidence="6">
        <text>a (3R)-hydroxyacyl-[ACP] + UDP-N-acetyl-alpha-D-glucosamine = a UDP-3-O-[(3R)-3-hydroxyacyl]-N-acetyl-alpha-D-glucosamine + holo-[ACP]</text>
        <dbReference type="Rhea" id="RHEA:67812"/>
        <dbReference type="Rhea" id="RHEA-COMP:9685"/>
        <dbReference type="Rhea" id="RHEA-COMP:9945"/>
        <dbReference type="ChEBI" id="CHEBI:57705"/>
        <dbReference type="ChEBI" id="CHEBI:64479"/>
        <dbReference type="ChEBI" id="CHEBI:78827"/>
        <dbReference type="ChEBI" id="CHEBI:173225"/>
        <dbReference type="EC" id="2.3.1.129"/>
    </reaction>
</comment>
<keyword evidence="6" id="KW-0677">Repeat</keyword>
<dbReference type="Gene3D" id="1.20.1180.10">
    <property type="entry name" value="Udp N-acetylglucosamine O-acyltransferase, C-terminal domain"/>
    <property type="match status" value="1"/>
</dbReference>
<dbReference type="RefSeq" id="WP_075066351.1">
    <property type="nucleotide sequence ID" value="NZ_LKAJ02000001.1"/>
</dbReference>
<comment type="caution">
    <text evidence="8">The sequence shown here is derived from an EMBL/GenBank/DDBJ whole genome shotgun (WGS) entry which is preliminary data.</text>
</comment>
<dbReference type="InterPro" id="IPR029098">
    <property type="entry name" value="Acetyltransf_C"/>
</dbReference>
<evidence type="ECO:0000313" key="10">
    <source>
        <dbReference type="Proteomes" id="UP000051497"/>
    </source>
</evidence>
<dbReference type="SUPFAM" id="SSF51161">
    <property type="entry name" value="Trimeric LpxA-like enzymes"/>
    <property type="match status" value="1"/>
</dbReference>
<comment type="function">
    <text evidence="6">Involved in the biosynthesis of lipid A, a phosphorylated glycolipid that anchors the lipopolysaccharide to the outer membrane of the cell.</text>
</comment>
<dbReference type="Proteomes" id="UP000051497">
    <property type="component" value="Unassembled WGS sequence"/>
</dbReference>
<protein>
    <recommendedName>
        <fullName evidence="6">Acyl-[acyl-carrier-protein]--UDP-N-acetylglucosamine O-acyltransferase</fullName>
        <shortName evidence="6">UDP-N-acetylglucosamine acyltransferase</shortName>
        <ecNumber evidence="6">2.3.1.129</ecNumber>
    </recommendedName>
</protein>
<comment type="subcellular location">
    <subcellularLocation>
        <location evidence="6">Cytoplasm</location>
    </subcellularLocation>
</comment>
<reference evidence="9" key="3">
    <citation type="submission" date="2021-06" db="EMBL/GenBank/DDBJ databases">
        <title>Genomic Description and Analysis of Intracellular Bacteria, Candidatus Berkiella cookevillensis and Candidatus Berkiella aquae.</title>
        <authorList>
            <person name="Kidane D.T."/>
            <person name="Mehari Y.T."/>
            <person name="Rice F.C."/>
            <person name="Arivett B.A."/>
            <person name="Farone A.L."/>
            <person name="Berk S.G."/>
            <person name="Farone M.B."/>
        </authorList>
    </citation>
    <scope>NUCLEOTIDE SEQUENCE</scope>
    <source>
        <strain evidence="9">HT99</strain>
    </source>
</reference>
<keyword evidence="10" id="KW-1185">Reference proteome</keyword>
<reference evidence="8" key="1">
    <citation type="submission" date="2015-09" db="EMBL/GenBank/DDBJ databases">
        <title>Draft Genome Sequences of Two Novel Amoeba-resistant Intranuclear Bacteria, Candidatus Berkiella cookevillensis and Candidatus Berkiella aquae.</title>
        <authorList>
            <person name="Mehari Y.T."/>
            <person name="Arivett B.A."/>
            <person name="Farone A.L."/>
            <person name="Gunderson J.H."/>
            <person name="Farone M.B."/>
        </authorList>
    </citation>
    <scope>NUCLEOTIDE SEQUENCE [LARGE SCALE GENOMIC DNA]</scope>
    <source>
        <strain evidence="8">HT99</strain>
    </source>
</reference>
<dbReference type="EMBL" id="LKAJ01000006">
    <property type="protein sequence ID" value="KRG21167.1"/>
    <property type="molecule type" value="Genomic_DNA"/>
</dbReference>
<reference evidence="9" key="2">
    <citation type="journal article" date="2016" name="Genome Announc.">
        <title>Draft Genome Sequences of Two Novel Amoeba-Resistant Intranuclear Bacteria, 'Candidatus Berkiella cookevillensis' and 'Candidatus Berkiella aquae'.</title>
        <authorList>
            <person name="Mehari Y.T."/>
            <person name="Arivett B.A."/>
            <person name="Farone A.L."/>
            <person name="Gunderson J.H."/>
            <person name="Farone M.B."/>
        </authorList>
    </citation>
    <scope>NUCLEOTIDE SEQUENCE</scope>
    <source>
        <strain evidence="9">HT99</strain>
    </source>
</reference>
<evidence type="ECO:0000259" key="7">
    <source>
        <dbReference type="Pfam" id="PF13720"/>
    </source>
</evidence>
<dbReference type="GO" id="GO:0016020">
    <property type="term" value="C:membrane"/>
    <property type="evidence" value="ECO:0007669"/>
    <property type="project" value="GOC"/>
</dbReference>
<dbReference type="Pfam" id="PF13720">
    <property type="entry name" value="Acetyltransf_11"/>
    <property type="match status" value="1"/>
</dbReference>
<evidence type="ECO:0000313" key="9">
    <source>
        <dbReference type="EMBL" id="MCS5711165.1"/>
    </source>
</evidence>
<dbReference type="PANTHER" id="PTHR43480:SF1">
    <property type="entry name" value="ACYL-[ACYL-CARRIER-PROTEIN]--UDP-N-ACETYLGLUCOSAMINE O-ACYLTRANSFERASE, MITOCHONDRIAL-RELATED"/>
    <property type="match status" value="1"/>
</dbReference>
<keyword evidence="5 6" id="KW-0012">Acyltransferase</keyword>
<dbReference type="EMBL" id="LKAJ02000001">
    <property type="protein sequence ID" value="MCS5711165.1"/>
    <property type="molecule type" value="Genomic_DNA"/>
</dbReference>
<dbReference type="Pfam" id="PF00132">
    <property type="entry name" value="Hexapep"/>
    <property type="match status" value="2"/>
</dbReference>
<name>A0A0Q9YKF9_9GAMM</name>
<evidence type="ECO:0000256" key="2">
    <source>
        <dbReference type="ARBA" id="ARBA00022556"/>
    </source>
</evidence>
<accession>A0A0Q9YKF9</accession>